<evidence type="ECO:0000313" key="5">
    <source>
        <dbReference type="EMBL" id="CBA26809.1"/>
    </source>
</evidence>
<comment type="function">
    <text evidence="1">In eubacteria ppGpp (guanosine 3'-diphosphate 5'-diphosphate) is a mediator of the stringent response that coordinates a variety of cellular activities in response to changes in nutritional abundance.</text>
</comment>
<sequence length="716" mass="79512">MDYLSSSDVEQVRLAYRFADEAHLGQLRNNGEPYITHPIAVAAQCAEWKLDAQALMAALLHDALEDCGVTKIELIEKFGSPVAELVDGLTKLDKLQFNTREENQAESFRKMLLAMARDVRVILIKLADRSHNMRTLSDVPRSKWSRISSETLDIYAPIAHRLGLNQTYRELQDLSFQHLRPWRYAILAKAVAKARSRRRDLIQKVQKEVEGVFAEARMPIRIAGREKTLYSIYQKMDKKHLSFAQVTDIYGFRVLVPAITDCYTALGLLHQLYKPVPGKFKDHIAIAKVNGYQSLHTTLVGPAGINIEFQMRTEAMHVVAESGVAAHWLYKVNNPEDGTADRLGTKWLQSLLDIQDETRDAAEFWDHVKVDLFPDAVYVFTPKSQIMALPRGATVVDFAYAIHSNIGDRTIAARINGEQVPLRTELKNGDVVEVVTAPVSTPNPAWLGFVRTGRARSKIRHHLKTMAQTESEGLGAKLLAQALRAEGIESFPEDNPAYAPLWDKLLRFTGNKTKHELLTDIGLGKRIANIVAKRMVNLLSEAGERPDALLLTRERFTAHETNTLSSITLDGSENASVQFAQCCRPIPGDAIVGYLGRGEGLVVHMADCGVAKKLQHKDSERFIGVEWSDEPVRAFETGIVVTVTNGKGVLAKVAAALASAEADIIHIDMGQDGVRDASDMRLIIGVRDTAHIDIALRNLHRTPSVLRAQRASNSAG</sequence>
<accession>C9Y761</accession>
<dbReference type="InterPro" id="IPR004811">
    <property type="entry name" value="RelA/Spo_fam"/>
</dbReference>
<dbReference type="EMBL" id="FN543103">
    <property type="protein sequence ID" value="CBA26809.1"/>
    <property type="molecule type" value="Genomic_DNA"/>
</dbReference>
<dbReference type="InterPro" id="IPR007685">
    <property type="entry name" value="RelA_SpoT"/>
</dbReference>
<reference evidence="5" key="1">
    <citation type="journal article" date="2010" name="Nature">
        <title>The Dynamic genome of Hydra.</title>
        <authorList>
            <person name="Chapman J.A."/>
            <person name="Kirkness E.F."/>
            <person name="Simakov O."/>
            <person name="Hampson S.E."/>
            <person name="Mitros T."/>
            <person name="Weinmaier T."/>
            <person name="Rattei T."/>
            <person name="Balasubramanian P.G."/>
            <person name="Borman J."/>
            <person name="Busam D."/>
            <person name="Disbennett K."/>
            <person name="Pfannkoch C."/>
            <person name="Sumin N."/>
            <person name="Sutton G."/>
            <person name="Viswanathan L."/>
            <person name="Walenz B."/>
            <person name="Goodstein D.M."/>
            <person name="Hellsten U."/>
            <person name="Kawashima T."/>
            <person name="Prochnik S.E."/>
            <person name="Putnam N.H."/>
            <person name="Shu S."/>
            <person name="Blumberg B."/>
            <person name="Dana C.E."/>
            <person name="Gee L."/>
            <person name="Kibler D.F."/>
            <person name="Law L."/>
            <person name="Lindgens D."/>
            <person name="Martinez D.E."/>
            <person name="Peng J."/>
            <person name="Wigge P.A."/>
            <person name="Bertulat B."/>
            <person name="Guder C."/>
            <person name="Nakamura Y."/>
            <person name="Ozbek S."/>
            <person name="Watanabe H."/>
            <person name="Khalturin K."/>
            <person name="Hemmrich G."/>
            <person name="Franke A."/>
            <person name="Augustin R."/>
            <person name="Fraune S."/>
            <person name="Hayakawa E."/>
            <person name="Hayakawa S."/>
            <person name="Hirose M."/>
            <person name="Hwang J."/>
            <person name="Ikeo K."/>
            <person name="Nishimiya-Fujisawa C."/>
            <person name="Ogura A."/>
            <person name="Takahashi T."/>
            <person name="Steinmetz P.R."/>
            <person name="Zhang X."/>
            <person name="Aufschnaiter R."/>
            <person name="Eder M.K."/>
            <person name="Gorny A.K."/>
            <person name="Salvenmoser W."/>
            <person name="Heimberg A.M."/>
            <person name="Wheeler B.M."/>
            <person name="Peterson K.J."/>
            <person name="Boettger A."/>
            <person name="Tischler P."/>
            <person name="Wolf A."/>
            <person name="Gojobori T."/>
            <person name="Remington K.A."/>
            <person name="Strausberg R.L."/>
            <person name="Venter J."/>
            <person name="Technau U."/>
            <person name="Hobmayer B."/>
            <person name="Bosch T.C."/>
            <person name="Holstein T.W."/>
            <person name="Fujisawa T."/>
            <person name="Bode H.R."/>
            <person name="David C.N."/>
            <person name="Rokhsar D.S."/>
            <person name="Steele R.E."/>
        </authorList>
    </citation>
    <scope>NUCLEOTIDE SEQUENCE</scope>
</reference>
<dbReference type="GO" id="GO:0015969">
    <property type="term" value="P:guanosine tetraphosphate metabolic process"/>
    <property type="evidence" value="ECO:0007669"/>
    <property type="project" value="InterPro"/>
</dbReference>
<dbReference type="InterPro" id="IPR012675">
    <property type="entry name" value="Beta-grasp_dom_sf"/>
</dbReference>
<dbReference type="AlphaFoldDB" id="C9Y761"/>
<dbReference type="InterPro" id="IPR033655">
    <property type="entry name" value="TGS_RelA/SpoT"/>
</dbReference>
<evidence type="ECO:0000259" key="2">
    <source>
        <dbReference type="PROSITE" id="PS51671"/>
    </source>
</evidence>
<dbReference type="FunFam" id="1.10.3210.10:FF:000001">
    <property type="entry name" value="GTP pyrophosphokinase RelA"/>
    <property type="match status" value="1"/>
</dbReference>
<dbReference type="EC" id="2.7.6.5" evidence="5"/>
<dbReference type="EC" id="3.1.7.2" evidence="5"/>
<evidence type="ECO:0000259" key="3">
    <source>
        <dbReference type="PROSITE" id="PS51831"/>
    </source>
</evidence>
<dbReference type="GO" id="GO:0008893">
    <property type="term" value="F:guanosine-3',5'-bis(diphosphate) 3'-diphosphatase activity"/>
    <property type="evidence" value="ECO:0007669"/>
    <property type="project" value="UniProtKB-EC"/>
</dbReference>
<gene>
    <name evidence="5" type="primary">spoT</name>
    <name evidence="5" type="ORF">Csp_G38490</name>
</gene>
<organism evidence="5">
    <name type="scientific">Curvibacter symbiont subsp. Hydra magnipapillata</name>
    <dbReference type="NCBI Taxonomy" id="667019"/>
    <lineage>
        <taxon>Bacteria</taxon>
        <taxon>Pseudomonadati</taxon>
        <taxon>Pseudomonadota</taxon>
        <taxon>Betaproteobacteria</taxon>
        <taxon>Burkholderiales</taxon>
        <taxon>Comamonadaceae</taxon>
        <taxon>Curvibacter</taxon>
    </lineage>
</organism>
<dbReference type="SUPFAM" id="SSF81301">
    <property type="entry name" value="Nucleotidyltransferase"/>
    <property type="match status" value="1"/>
</dbReference>
<dbReference type="NCBIfam" id="TIGR00691">
    <property type="entry name" value="spoT_relA"/>
    <property type="match status" value="1"/>
</dbReference>
<dbReference type="CDD" id="cd05399">
    <property type="entry name" value="NT_Rel-Spo_like"/>
    <property type="match status" value="1"/>
</dbReference>
<evidence type="ECO:0000259" key="4">
    <source>
        <dbReference type="PROSITE" id="PS51880"/>
    </source>
</evidence>
<dbReference type="InterPro" id="IPR045600">
    <property type="entry name" value="RelA/SpoT_AH_RIS"/>
</dbReference>
<dbReference type="Gene3D" id="3.30.460.10">
    <property type="entry name" value="Beta Polymerase, domain 2"/>
    <property type="match status" value="1"/>
</dbReference>
<dbReference type="Gene3D" id="1.10.3210.10">
    <property type="entry name" value="Hypothetical protein af1432"/>
    <property type="match status" value="1"/>
</dbReference>
<feature type="domain" description="ACT" evidence="2">
    <location>
        <begin position="638"/>
        <end position="713"/>
    </location>
</feature>
<dbReference type="Pfam" id="PF13328">
    <property type="entry name" value="HD_4"/>
    <property type="match status" value="1"/>
</dbReference>
<dbReference type="InterPro" id="IPR002912">
    <property type="entry name" value="ACT_dom"/>
</dbReference>
<dbReference type="Pfam" id="PF04607">
    <property type="entry name" value="RelA_SpoT"/>
    <property type="match status" value="1"/>
</dbReference>
<dbReference type="SUPFAM" id="SSF81271">
    <property type="entry name" value="TGS-like"/>
    <property type="match status" value="1"/>
</dbReference>
<dbReference type="PANTHER" id="PTHR21262:SF36">
    <property type="entry name" value="BIFUNCTIONAL (P)PPGPP SYNTHASE_HYDROLASE SPOT"/>
    <property type="match status" value="1"/>
</dbReference>
<dbReference type="InterPro" id="IPR004095">
    <property type="entry name" value="TGS"/>
</dbReference>
<comment type="similarity">
    <text evidence="1">Belongs to the relA/spoT family.</text>
</comment>
<dbReference type="Gene3D" id="3.30.70.260">
    <property type="match status" value="1"/>
</dbReference>
<feature type="domain" description="TGS" evidence="4">
    <location>
        <begin position="375"/>
        <end position="436"/>
    </location>
</feature>
<dbReference type="InterPro" id="IPR012676">
    <property type="entry name" value="TGS-like"/>
</dbReference>
<dbReference type="InterPro" id="IPR045865">
    <property type="entry name" value="ACT-like_dom_sf"/>
</dbReference>
<feature type="domain" description="HD" evidence="3">
    <location>
        <begin position="34"/>
        <end position="133"/>
    </location>
</feature>
<keyword evidence="5" id="KW-0808">Transferase</keyword>
<dbReference type="PROSITE" id="PS51671">
    <property type="entry name" value="ACT"/>
    <property type="match status" value="1"/>
</dbReference>
<dbReference type="PROSITE" id="PS51880">
    <property type="entry name" value="TGS"/>
    <property type="match status" value="1"/>
</dbReference>
<dbReference type="Gene3D" id="3.10.20.30">
    <property type="match status" value="1"/>
</dbReference>
<dbReference type="InterPro" id="IPR006674">
    <property type="entry name" value="HD_domain"/>
</dbReference>
<dbReference type="InterPro" id="IPR003607">
    <property type="entry name" value="HD/PDEase_dom"/>
</dbReference>
<dbReference type="CDD" id="cd01668">
    <property type="entry name" value="TGS_RSH"/>
    <property type="match status" value="1"/>
</dbReference>
<evidence type="ECO:0000256" key="1">
    <source>
        <dbReference type="RuleBase" id="RU003847"/>
    </source>
</evidence>
<dbReference type="InterPro" id="IPR043519">
    <property type="entry name" value="NT_sf"/>
</dbReference>
<dbReference type="GO" id="GO:0015949">
    <property type="term" value="P:nucleobase-containing small molecule interconversion"/>
    <property type="evidence" value="ECO:0007669"/>
    <property type="project" value="UniProtKB-ARBA"/>
</dbReference>
<dbReference type="GO" id="GO:0008728">
    <property type="term" value="F:GTP diphosphokinase activity"/>
    <property type="evidence" value="ECO:0007669"/>
    <property type="project" value="UniProtKB-EC"/>
</dbReference>
<dbReference type="PANTHER" id="PTHR21262">
    <property type="entry name" value="GUANOSINE-3',5'-BIS DIPHOSPHATE 3'-PYROPHOSPHOHYDROLASE"/>
    <property type="match status" value="1"/>
</dbReference>
<dbReference type="FunFam" id="3.30.460.10:FF:000001">
    <property type="entry name" value="GTP pyrophosphokinase RelA"/>
    <property type="match status" value="1"/>
</dbReference>
<dbReference type="SUPFAM" id="SSF109604">
    <property type="entry name" value="HD-domain/PDEase-like"/>
    <property type="match status" value="1"/>
</dbReference>
<dbReference type="FunFam" id="3.10.20.30:FF:000002">
    <property type="entry name" value="GTP pyrophosphokinase (RelA/SpoT)"/>
    <property type="match status" value="1"/>
</dbReference>
<dbReference type="GO" id="GO:0042594">
    <property type="term" value="P:response to starvation"/>
    <property type="evidence" value="ECO:0007669"/>
    <property type="project" value="TreeGrafter"/>
</dbReference>
<dbReference type="PROSITE" id="PS51831">
    <property type="entry name" value="HD"/>
    <property type="match status" value="1"/>
</dbReference>
<dbReference type="Pfam" id="PF02824">
    <property type="entry name" value="TGS"/>
    <property type="match status" value="1"/>
</dbReference>
<name>C9Y761_CURXX</name>
<proteinExistence type="inferred from homology"/>
<protein>
    <submittedName>
        <fullName evidence="5">Guanosine-3',5'-bis(Diphosphate)3'-pyrophosphohyd rolase</fullName>
        <ecNumber evidence="5">2.7.6.5</ecNumber>
        <ecNumber evidence="5">3.1.7.2</ecNumber>
    </submittedName>
</protein>
<dbReference type="Pfam" id="PF13291">
    <property type="entry name" value="ACT_4"/>
    <property type="match status" value="1"/>
</dbReference>
<dbReference type="CDD" id="cd00077">
    <property type="entry name" value="HDc"/>
    <property type="match status" value="1"/>
</dbReference>
<dbReference type="GO" id="GO:0005886">
    <property type="term" value="C:plasma membrane"/>
    <property type="evidence" value="ECO:0007669"/>
    <property type="project" value="TreeGrafter"/>
</dbReference>
<dbReference type="SMART" id="SM00471">
    <property type="entry name" value="HDc"/>
    <property type="match status" value="1"/>
</dbReference>
<keyword evidence="5" id="KW-0378">Hydrolase</keyword>
<dbReference type="SMART" id="SM00954">
    <property type="entry name" value="RelA_SpoT"/>
    <property type="match status" value="1"/>
</dbReference>
<dbReference type="SUPFAM" id="SSF55021">
    <property type="entry name" value="ACT-like"/>
    <property type="match status" value="1"/>
</dbReference>
<dbReference type="Pfam" id="PF19296">
    <property type="entry name" value="RelA_AH_RIS"/>
    <property type="match status" value="1"/>
</dbReference>